<feature type="compositionally biased region" description="Basic and acidic residues" evidence="1">
    <location>
        <begin position="96"/>
        <end position="105"/>
    </location>
</feature>
<evidence type="ECO:0000256" key="1">
    <source>
        <dbReference type="SAM" id="MobiDB-lite"/>
    </source>
</evidence>
<organism evidence="2">
    <name type="scientific">Amblyomma aureolatum</name>
    <dbReference type="NCBI Taxonomy" id="187763"/>
    <lineage>
        <taxon>Eukaryota</taxon>
        <taxon>Metazoa</taxon>
        <taxon>Ecdysozoa</taxon>
        <taxon>Arthropoda</taxon>
        <taxon>Chelicerata</taxon>
        <taxon>Arachnida</taxon>
        <taxon>Acari</taxon>
        <taxon>Parasitiformes</taxon>
        <taxon>Ixodida</taxon>
        <taxon>Ixodoidea</taxon>
        <taxon>Ixodidae</taxon>
        <taxon>Amblyomminae</taxon>
        <taxon>Amblyomma</taxon>
    </lineage>
</organism>
<sequence length="134" mass="13801">PDRGKRLKDQLKELEDQLSLLSLAAPSGNSAGSKDSSVVRHPSAVSSQERSSTDGAAVPPPAAEKAVKEEVRAKSFPETSATREPEKSASATCDTGDCRSAKEGHPGQSMSPKDGSKVHKATDGPATVTSEACG</sequence>
<feature type="compositionally biased region" description="Polar residues" evidence="1">
    <location>
        <begin position="44"/>
        <end position="54"/>
    </location>
</feature>
<feature type="non-terminal residue" evidence="2">
    <location>
        <position position="1"/>
    </location>
</feature>
<dbReference type="AlphaFoldDB" id="A0A1E1X0H1"/>
<reference evidence="2" key="1">
    <citation type="journal article" date="2017" name="Front. Cell. Infect. Microbiol.">
        <title>The Distinct Transcriptional Response of the Midgut of Amblyomma sculptum and Amblyomma aureolatum Ticks to Rickettsia rickettsii Correlates to Their Differences in Susceptibility to Infection.</title>
        <authorList>
            <person name="Martins L.A."/>
            <person name="Galletti M.F.B.M."/>
            <person name="Ribeiro J.M."/>
            <person name="Fujita A."/>
            <person name="Costa F.B."/>
            <person name="Labruna M.B."/>
            <person name="Daffre S."/>
            <person name="Fogaca A.C."/>
        </authorList>
    </citation>
    <scope>NUCLEOTIDE SEQUENCE</scope>
</reference>
<dbReference type="EMBL" id="GFAC01006418">
    <property type="protein sequence ID" value="JAT92770.1"/>
    <property type="molecule type" value="mRNA"/>
</dbReference>
<name>A0A1E1X0H1_9ACAR</name>
<feature type="region of interest" description="Disordered" evidence="1">
    <location>
        <begin position="25"/>
        <end position="134"/>
    </location>
</feature>
<feature type="non-terminal residue" evidence="2">
    <location>
        <position position="134"/>
    </location>
</feature>
<protein>
    <submittedName>
        <fullName evidence="2">Uncharacterized protein</fullName>
    </submittedName>
</protein>
<proteinExistence type="evidence at transcript level"/>
<feature type="compositionally biased region" description="Basic and acidic residues" evidence="1">
    <location>
        <begin position="65"/>
        <end position="87"/>
    </location>
</feature>
<feature type="compositionally biased region" description="Polar residues" evidence="1">
    <location>
        <begin position="27"/>
        <end position="36"/>
    </location>
</feature>
<accession>A0A1E1X0H1</accession>
<evidence type="ECO:0000313" key="2">
    <source>
        <dbReference type="EMBL" id="JAT92770.1"/>
    </source>
</evidence>